<dbReference type="CDD" id="cd02970">
    <property type="entry name" value="PRX_like2"/>
    <property type="match status" value="1"/>
</dbReference>
<sequence>MSNLASSASSPSTDQRIGSQAISISTTQTATSLLTQAELTAAADLTLFDTNGNKVNFGRLFELQRTIVVFIRHFFCGTCQQYVSQLTTVRPEVLDQTGTSIVIIGCGDWLLLKNYRDMTCPPNHSRIAYYADPTRTVYRALGMNIETLETTPKGEEKKSYIKKGIVSSTVTSIMRALKNPAHLGKQGNISQLGGEFIFGPGNICTFAHHMRHTEDHVEIPQLFKEAEVPFP</sequence>
<dbReference type="InterPro" id="IPR036249">
    <property type="entry name" value="Thioredoxin-like_sf"/>
</dbReference>
<protein>
    <recommendedName>
        <fullName evidence="3">Thioredoxin-like protein AAED1</fullName>
    </recommendedName>
</protein>
<dbReference type="SUPFAM" id="SSF52833">
    <property type="entry name" value="Thioredoxin-like"/>
    <property type="match status" value="1"/>
</dbReference>
<dbReference type="Pfam" id="PF13911">
    <property type="entry name" value="AhpC-TSA_2"/>
    <property type="match status" value="1"/>
</dbReference>
<dbReference type="PANTHER" id="PTHR28630">
    <property type="match status" value="1"/>
</dbReference>
<reference evidence="1 2" key="1">
    <citation type="submission" date="2014-06" db="EMBL/GenBank/DDBJ databases">
        <title>Evolutionary Origins and Diversification of the Mycorrhizal Mutualists.</title>
        <authorList>
            <consortium name="DOE Joint Genome Institute"/>
            <consortium name="Mycorrhizal Genomics Consortium"/>
            <person name="Kohler A."/>
            <person name="Kuo A."/>
            <person name="Nagy L.G."/>
            <person name="Floudas D."/>
            <person name="Copeland A."/>
            <person name="Barry K.W."/>
            <person name="Cichocki N."/>
            <person name="Veneault-Fourrey C."/>
            <person name="LaButti K."/>
            <person name="Lindquist E.A."/>
            <person name="Lipzen A."/>
            <person name="Lundell T."/>
            <person name="Morin E."/>
            <person name="Murat C."/>
            <person name="Riley R."/>
            <person name="Ohm R."/>
            <person name="Sun H."/>
            <person name="Tunlid A."/>
            <person name="Henrissat B."/>
            <person name="Grigoriev I.V."/>
            <person name="Hibbett D.S."/>
            <person name="Martin F."/>
        </authorList>
    </citation>
    <scope>NUCLEOTIDE SEQUENCE [LARGE SCALE GENOMIC DNA]</scope>
    <source>
        <strain evidence="1 2">SS14</strain>
    </source>
</reference>
<dbReference type="OrthoDB" id="40334at2759"/>
<proteinExistence type="predicted"/>
<name>A0A0C9UT41_SPHS4</name>
<organism evidence="1 2">
    <name type="scientific">Sphaerobolus stellatus (strain SS14)</name>
    <dbReference type="NCBI Taxonomy" id="990650"/>
    <lineage>
        <taxon>Eukaryota</taxon>
        <taxon>Fungi</taxon>
        <taxon>Dikarya</taxon>
        <taxon>Basidiomycota</taxon>
        <taxon>Agaricomycotina</taxon>
        <taxon>Agaricomycetes</taxon>
        <taxon>Phallomycetidae</taxon>
        <taxon>Geastrales</taxon>
        <taxon>Sphaerobolaceae</taxon>
        <taxon>Sphaerobolus</taxon>
    </lineage>
</organism>
<evidence type="ECO:0008006" key="3">
    <source>
        <dbReference type="Google" id="ProtNLM"/>
    </source>
</evidence>
<dbReference type="Gene3D" id="3.40.30.10">
    <property type="entry name" value="Glutaredoxin"/>
    <property type="match status" value="1"/>
</dbReference>
<dbReference type="Proteomes" id="UP000054279">
    <property type="component" value="Unassembled WGS sequence"/>
</dbReference>
<gene>
    <name evidence="1" type="ORF">M422DRAFT_781547</name>
</gene>
<evidence type="ECO:0000313" key="1">
    <source>
        <dbReference type="EMBL" id="KIJ38034.1"/>
    </source>
</evidence>
<evidence type="ECO:0000313" key="2">
    <source>
        <dbReference type="Proteomes" id="UP000054279"/>
    </source>
</evidence>
<dbReference type="EMBL" id="KN837164">
    <property type="protein sequence ID" value="KIJ38034.1"/>
    <property type="molecule type" value="Genomic_DNA"/>
</dbReference>
<accession>A0A0C9UT41</accession>
<dbReference type="PANTHER" id="PTHR28630:SF3">
    <property type="entry name" value="PEROXIREDOXIN-LIKE 2C"/>
    <property type="match status" value="1"/>
</dbReference>
<dbReference type="InterPro" id="IPR032801">
    <property type="entry name" value="PXL2A/B/C"/>
</dbReference>
<keyword evidence="2" id="KW-1185">Reference proteome</keyword>
<dbReference type="HOGENOM" id="CLU_035338_1_1_1"/>
<dbReference type="AlphaFoldDB" id="A0A0C9UT41"/>